<comment type="subcellular location">
    <subcellularLocation>
        <location evidence="7">Cytoplasm</location>
    </subcellularLocation>
</comment>
<evidence type="ECO:0000256" key="2">
    <source>
        <dbReference type="ARBA" id="ARBA00022491"/>
    </source>
</evidence>
<dbReference type="NCBIfam" id="NF003993">
    <property type="entry name" value="PRK05472.2-2"/>
    <property type="match status" value="1"/>
</dbReference>
<feature type="binding site" evidence="7">
    <location>
        <begin position="94"/>
        <end position="99"/>
    </location>
    <ligand>
        <name>NAD(+)</name>
        <dbReference type="ChEBI" id="CHEBI:57540"/>
    </ligand>
</feature>
<reference evidence="9 10" key="1">
    <citation type="submission" date="2019-03" db="EMBL/GenBank/DDBJ databases">
        <title>Metabolic potential of uncultured bacteria and archaea associated with petroleum seepage in deep-sea sediments.</title>
        <authorList>
            <person name="Dong X."/>
            <person name="Hubert C."/>
        </authorList>
    </citation>
    <scope>NUCLEOTIDE SEQUENCE [LARGE SCALE GENOMIC DNA]</scope>
    <source>
        <strain evidence="9">E44_bin18</strain>
    </source>
</reference>
<evidence type="ECO:0000256" key="7">
    <source>
        <dbReference type="HAMAP-Rule" id="MF_01131"/>
    </source>
</evidence>
<dbReference type="InterPro" id="IPR003781">
    <property type="entry name" value="CoA-bd"/>
</dbReference>
<dbReference type="InterPro" id="IPR036388">
    <property type="entry name" value="WH-like_DNA-bd_sf"/>
</dbReference>
<dbReference type="GO" id="GO:0005737">
    <property type="term" value="C:cytoplasm"/>
    <property type="evidence" value="ECO:0007669"/>
    <property type="project" value="UniProtKB-SubCell"/>
</dbReference>
<feature type="DNA-binding region" description="H-T-H motif" evidence="7">
    <location>
        <begin position="20"/>
        <end position="59"/>
    </location>
</feature>
<dbReference type="GO" id="GO:0045892">
    <property type="term" value="P:negative regulation of DNA-templated transcription"/>
    <property type="evidence" value="ECO:0007669"/>
    <property type="project" value="InterPro"/>
</dbReference>
<keyword evidence="6 7" id="KW-0804">Transcription</keyword>
<evidence type="ECO:0000256" key="3">
    <source>
        <dbReference type="ARBA" id="ARBA00023015"/>
    </source>
</evidence>
<keyword evidence="2 7" id="KW-0678">Repressor</keyword>
<evidence type="ECO:0000313" key="9">
    <source>
        <dbReference type="EMBL" id="TET46128.1"/>
    </source>
</evidence>
<evidence type="ECO:0000256" key="1">
    <source>
        <dbReference type="ARBA" id="ARBA00022490"/>
    </source>
</evidence>
<protein>
    <recommendedName>
        <fullName evidence="7">Redox-sensing transcriptional repressor Rex</fullName>
    </recommendedName>
</protein>
<organism evidence="9 10">
    <name type="scientific">candidate division TA06 bacterium</name>
    <dbReference type="NCBI Taxonomy" id="2250710"/>
    <lineage>
        <taxon>Bacteria</taxon>
        <taxon>Bacteria division TA06</taxon>
    </lineage>
</organism>
<comment type="caution">
    <text evidence="9">The sequence shown here is derived from an EMBL/GenBank/DDBJ whole genome shotgun (WGS) entry which is preliminary data.</text>
</comment>
<dbReference type="Gene3D" id="1.10.10.10">
    <property type="entry name" value="Winged helix-like DNA-binding domain superfamily/Winged helix DNA-binding domain"/>
    <property type="match status" value="1"/>
</dbReference>
<dbReference type="InterPro" id="IPR022876">
    <property type="entry name" value="Tscrpt_rep_Rex"/>
</dbReference>
<dbReference type="InterPro" id="IPR036291">
    <property type="entry name" value="NAD(P)-bd_dom_sf"/>
</dbReference>
<dbReference type="Pfam" id="PF02629">
    <property type="entry name" value="CoA_binding"/>
    <property type="match status" value="1"/>
</dbReference>
<keyword evidence="4 7" id="KW-0520">NAD</keyword>
<dbReference type="Proteomes" id="UP000315525">
    <property type="component" value="Unassembled WGS sequence"/>
</dbReference>
<dbReference type="HAMAP" id="MF_01131">
    <property type="entry name" value="Rex"/>
    <property type="match status" value="1"/>
</dbReference>
<keyword evidence="5 7" id="KW-0238">DNA-binding</keyword>
<evidence type="ECO:0000313" key="10">
    <source>
        <dbReference type="Proteomes" id="UP000315525"/>
    </source>
</evidence>
<dbReference type="NCBIfam" id="NF003989">
    <property type="entry name" value="PRK05472.1-3"/>
    <property type="match status" value="1"/>
</dbReference>
<evidence type="ECO:0000259" key="8">
    <source>
        <dbReference type="SMART" id="SM00881"/>
    </source>
</evidence>
<accession>A0A523UUA8</accession>
<dbReference type="Gene3D" id="3.40.50.720">
    <property type="entry name" value="NAD(P)-binding Rossmann-like Domain"/>
    <property type="match status" value="1"/>
</dbReference>
<dbReference type="NCBIfam" id="NF003994">
    <property type="entry name" value="PRK05472.2-3"/>
    <property type="match status" value="1"/>
</dbReference>
<dbReference type="SMART" id="SM00881">
    <property type="entry name" value="CoA_binding"/>
    <property type="match status" value="1"/>
</dbReference>
<dbReference type="InterPro" id="IPR058236">
    <property type="entry name" value="Rex_actinobacterial-type"/>
</dbReference>
<dbReference type="InterPro" id="IPR036390">
    <property type="entry name" value="WH_DNA-bd_sf"/>
</dbReference>
<comment type="similarity">
    <text evidence="7">Belongs to the transcriptional regulatory Rex family.</text>
</comment>
<dbReference type="SUPFAM" id="SSF51735">
    <property type="entry name" value="NAD(P)-binding Rossmann-fold domains"/>
    <property type="match status" value="1"/>
</dbReference>
<gene>
    <name evidence="7" type="primary">rex</name>
    <name evidence="9" type="ORF">E3J62_05200</name>
</gene>
<proteinExistence type="inferred from homology"/>
<keyword evidence="3 7" id="KW-0805">Transcription regulation</keyword>
<dbReference type="GO" id="GO:0003700">
    <property type="term" value="F:DNA-binding transcription factor activity"/>
    <property type="evidence" value="ECO:0007669"/>
    <property type="project" value="UniProtKB-UniRule"/>
</dbReference>
<comment type="function">
    <text evidence="7">Modulates transcription in response to changes in cellular NADH/NAD(+) redox state.</text>
</comment>
<sequence length="213" mass="23410">MHKREQQVKISDPGVVRLAEYYRVVSNLRPSQRGYVSSRELGKITGHSAAQVRRDLSCFGSFGSPGVGYEVADLMRQLSRILGKDKDKKVLLVGVGHLGSALHGYNRLRIEGFHVVALFDNDKRKIGKKMASTVIRPMDHLREVAVKEGIDIGILTVPASSAQQVADQLIECGIKAILNFAPTTVSVPKNIMVENVDLSIKLDKLSYKIGCSL</sequence>
<dbReference type="SUPFAM" id="SSF46785">
    <property type="entry name" value="Winged helix' DNA-binding domain"/>
    <property type="match status" value="1"/>
</dbReference>
<dbReference type="NCBIfam" id="NF003996">
    <property type="entry name" value="PRK05472.2-5"/>
    <property type="match status" value="1"/>
</dbReference>
<dbReference type="EMBL" id="SOJN01000065">
    <property type="protein sequence ID" value="TET46128.1"/>
    <property type="molecule type" value="Genomic_DNA"/>
</dbReference>
<keyword evidence="1 7" id="KW-0963">Cytoplasm</keyword>
<dbReference type="InterPro" id="IPR009718">
    <property type="entry name" value="Rex_DNA-bd_C_dom"/>
</dbReference>
<dbReference type="PANTHER" id="PTHR35786:SF1">
    <property type="entry name" value="REDOX-SENSING TRANSCRIPTIONAL REPRESSOR REX 1"/>
    <property type="match status" value="1"/>
</dbReference>
<name>A0A523UUA8_UNCT6</name>
<dbReference type="GO" id="GO:0051775">
    <property type="term" value="P:response to redox state"/>
    <property type="evidence" value="ECO:0007669"/>
    <property type="project" value="InterPro"/>
</dbReference>
<comment type="subunit">
    <text evidence="7">Homodimer.</text>
</comment>
<dbReference type="PANTHER" id="PTHR35786">
    <property type="entry name" value="REDOX-SENSING TRANSCRIPTIONAL REPRESSOR REX"/>
    <property type="match status" value="1"/>
</dbReference>
<feature type="domain" description="CoA-binding" evidence="8">
    <location>
        <begin position="83"/>
        <end position="184"/>
    </location>
</feature>
<evidence type="ECO:0000256" key="5">
    <source>
        <dbReference type="ARBA" id="ARBA00023125"/>
    </source>
</evidence>
<dbReference type="NCBIfam" id="NF003995">
    <property type="entry name" value="PRK05472.2-4"/>
    <property type="match status" value="1"/>
</dbReference>
<evidence type="ECO:0000256" key="4">
    <source>
        <dbReference type="ARBA" id="ARBA00023027"/>
    </source>
</evidence>
<dbReference type="Pfam" id="PF06971">
    <property type="entry name" value="Put_DNA-bind_N"/>
    <property type="match status" value="1"/>
</dbReference>
<dbReference type="AlphaFoldDB" id="A0A523UUA8"/>
<dbReference type="GO" id="GO:0003677">
    <property type="term" value="F:DNA binding"/>
    <property type="evidence" value="ECO:0007669"/>
    <property type="project" value="UniProtKB-UniRule"/>
</dbReference>
<evidence type="ECO:0000256" key="6">
    <source>
        <dbReference type="ARBA" id="ARBA00023163"/>
    </source>
</evidence>